<dbReference type="InterPro" id="IPR005693">
    <property type="entry name" value="Mce"/>
</dbReference>
<organism evidence="2 3">
    <name type="scientific">Kutzneria viridogrisea</name>
    <dbReference type="NCBI Taxonomy" id="47990"/>
    <lineage>
        <taxon>Bacteria</taxon>
        <taxon>Bacillati</taxon>
        <taxon>Actinomycetota</taxon>
        <taxon>Actinomycetes</taxon>
        <taxon>Pseudonocardiales</taxon>
        <taxon>Pseudonocardiaceae</taxon>
        <taxon>Kutzneria</taxon>
    </lineage>
</organism>
<evidence type="ECO:0000313" key="2">
    <source>
        <dbReference type="EMBL" id="MBA8926323.1"/>
    </source>
</evidence>
<sequence length="417" mass="44130">MFTRLVKAQLAVFSVLAVTAGVVVGQDYLRWGEDQFTVTADFADATGLHADAPVTYLGVQVGRVRSLELREDGVRAVLSIDAGAKIPSGAHAAIRGLSAVGENYLDLSPDGPGEEDLVEGSRIPMDNTSALASSAELLSSLDRLSASVPADRLRTVLTEVNAAFQDSGEDLGRLLDSSTLLLHQAAADIGPTRGLINGLGPFLVSQRGLDGRLRSFTRDLASFTDQLRLSDADLRTLIDSGPPLAAEFGRIEDQLGPTLPVLLANLISSGQVVRTYLPGVEQVLVLYPALSAAVQSVLLPHRDIGAIGNVLRLNVNDPPPCTTGYLPNPQRRDPADTSRAAAPTDLYCKAAPGDQRVVRGARNTPCLNAPGRRAASPADCLAGYDSTNGRFLSPDGSAHRFGEHQGEELGWQSLMVK</sequence>
<dbReference type="Pfam" id="PF02470">
    <property type="entry name" value="MlaD"/>
    <property type="match status" value="1"/>
</dbReference>
<evidence type="ECO:0000259" key="1">
    <source>
        <dbReference type="Pfam" id="PF02470"/>
    </source>
</evidence>
<dbReference type="PANTHER" id="PTHR33371">
    <property type="entry name" value="INTERMEMBRANE PHOSPHOLIPID TRANSPORT SYSTEM BINDING PROTEIN MLAD-RELATED"/>
    <property type="match status" value="1"/>
</dbReference>
<feature type="domain" description="Mce/MlaD" evidence="1">
    <location>
        <begin position="37"/>
        <end position="109"/>
    </location>
</feature>
<gene>
    <name evidence="2" type="ORF">BC739_003522</name>
</gene>
<comment type="caution">
    <text evidence="2">The sequence shown here is derived from an EMBL/GenBank/DDBJ whole genome shotgun (WGS) entry which is preliminary data.</text>
</comment>
<dbReference type="EMBL" id="JACJID010000002">
    <property type="protein sequence ID" value="MBA8926323.1"/>
    <property type="molecule type" value="Genomic_DNA"/>
</dbReference>
<dbReference type="InterPro" id="IPR052336">
    <property type="entry name" value="MlaD_Phospholipid_Transporter"/>
</dbReference>
<keyword evidence="3" id="KW-1185">Reference proteome</keyword>
<proteinExistence type="predicted"/>
<reference evidence="2 3" key="1">
    <citation type="submission" date="2020-08" db="EMBL/GenBank/DDBJ databases">
        <title>Genomic Encyclopedia of Archaeal and Bacterial Type Strains, Phase II (KMG-II): from individual species to whole genera.</title>
        <authorList>
            <person name="Goeker M."/>
        </authorList>
    </citation>
    <scope>NUCLEOTIDE SEQUENCE [LARGE SCALE GENOMIC DNA]</scope>
    <source>
        <strain evidence="2 3">DSM 43850</strain>
    </source>
</reference>
<dbReference type="RefSeq" id="WP_182837717.1">
    <property type="nucleotide sequence ID" value="NZ_BAAABQ010000009.1"/>
</dbReference>
<protein>
    <submittedName>
        <fullName evidence="2">Phospholipid/cholesterol/gamma-HCH transport system substrate-binding protein</fullName>
    </submittedName>
</protein>
<accession>A0ABR6BHF6</accession>
<dbReference type="PANTHER" id="PTHR33371:SF16">
    <property type="entry name" value="MCE-FAMILY PROTEIN MCE3F"/>
    <property type="match status" value="1"/>
</dbReference>
<dbReference type="NCBIfam" id="TIGR00996">
    <property type="entry name" value="Mtu_fam_mce"/>
    <property type="match status" value="1"/>
</dbReference>
<dbReference type="Proteomes" id="UP000517916">
    <property type="component" value="Unassembled WGS sequence"/>
</dbReference>
<name>A0ABR6BHF6_9PSEU</name>
<evidence type="ECO:0000313" key="3">
    <source>
        <dbReference type="Proteomes" id="UP000517916"/>
    </source>
</evidence>
<dbReference type="InterPro" id="IPR003399">
    <property type="entry name" value="Mce/MlaD"/>
</dbReference>